<evidence type="ECO:0000259" key="6">
    <source>
        <dbReference type="Pfam" id="PF08501"/>
    </source>
</evidence>
<dbReference type="GO" id="GO:0009423">
    <property type="term" value="P:chorismate biosynthetic process"/>
    <property type="evidence" value="ECO:0007669"/>
    <property type="project" value="TreeGrafter"/>
</dbReference>
<dbReference type="Pfam" id="PF08501">
    <property type="entry name" value="Shikimate_dh_N"/>
    <property type="match status" value="1"/>
</dbReference>
<keyword evidence="3" id="KW-0028">Amino-acid biosynthesis</keyword>
<dbReference type="CDD" id="cd01065">
    <property type="entry name" value="NAD_bind_Shikimate_DH"/>
    <property type="match status" value="1"/>
</dbReference>
<dbReference type="GO" id="GO:0050661">
    <property type="term" value="F:NADP binding"/>
    <property type="evidence" value="ECO:0007669"/>
    <property type="project" value="TreeGrafter"/>
</dbReference>
<keyword evidence="8" id="KW-1185">Reference proteome</keyword>
<dbReference type="Gene3D" id="3.40.50.720">
    <property type="entry name" value="NAD(P)-binding Rossmann-like Domain"/>
    <property type="match status" value="1"/>
</dbReference>
<evidence type="ECO:0000313" key="7">
    <source>
        <dbReference type="EMBL" id="MBC8535366.1"/>
    </source>
</evidence>
<dbReference type="GO" id="GO:0019632">
    <property type="term" value="P:shikimate metabolic process"/>
    <property type="evidence" value="ECO:0007669"/>
    <property type="project" value="TreeGrafter"/>
</dbReference>
<dbReference type="EMBL" id="JACRSP010000001">
    <property type="protein sequence ID" value="MBC8535366.1"/>
    <property type="molecule type" value="Genomic_DNA"/>
</dbReference>
<dbReference type="InterPro" id="IPR036291">
    <property type="entry name" value="NAD(P)-bd_dom_sf"/>
</dbReference>
<dbReference type="InterPro" id="IPR013708">
    <property type="entry name" value="Shikimate_DH-bd_N"/>
</dbReference>
<dbReference type="PANTHER" id="PTHR21089:SF1">
    <property type="entry name" value="BIFUNCTIONAL 3-DEHYDROQUINATE DEHYDRATASE_SHIKIMATE DEHYDROGENASE, CHLOROPLASTIC"/>
    <property type="match status" value="1"/>
</dbReference>
<dbReference type="InterPro" id="IPR046346">
    <property type="entry name" value="Aminoacid_DH-like_N_sf"/>
</dbReference>
<evidence type="ECO:0000256" key="2">
    <source>
        <dbReference type="ARBA" id="ARBA00012962"/>
    </source>
</evidence>
<name>A0A926DBV4_9FIRM</name>
<dbReference type="EC" id="1.1.1.25" evidence="2"/>
<dbReference type="Proteomes" id="UP000620366">
    <property type="component" value="Unassembled WGS sequence"/>
</dbReference>
<evidence type="ECO:0000313" key="8">
    <source>
        <dbReference type="Proteomes" id="UP000620366"/>
    </source>
</evidence>
<sequence>MTFDNLKINTQTRLMPMIGYPMAQSSASLVYDCLLERFDINRIMWPVEIKKGELASFMQAARTLQIDVFALTMPHKADIIPLLDEVEQSSRLFNSVNIVKTVDGKTVGAGMDGKGCVGALREAGTKLEGANVMLLGTGSISGVVGYELYRSGIGSLTLLNRTLSNAEEVARRLRDNTGLAVEARESTPAELDRAARDADVFIQCSPLGMFGFGADHPYLGFMEKLPAHAVVMEAIVNPPMTTVVKKARQLGLKTIGGVAMTMAQIAEIFEFCFDVHPDAEDLEVCTRVWCNHFGITPDQL</sequence>
<keyword evidence="3" id="KW-0057">Aromatic amino acid biosynthesis</keyword>
<dbReference type="GO" id="GO:0005829">
    <property type="term" value="C:cytosol"/>
    <property type="evidence" value="ECO:0007669"/>
    <property type="project" value="TreeGrafter"/>
</dbReference>
<feature type="domain" description="Shikimate dehydrogenase substrate binding N-terminal" evidence="6">
    <location>
        <begin position="18"/>
        <end position="99"/>
    </location>
</feature>
<gene>
    <name evidence="7" type="ORF">H8695_01470</name>
</gene>
<evidence type="ECO:0000259" key="5">
    <source>
        <dbReference type="Pfam" id="PF01488"/>
    </source>
</evidence>
<dbReference type="AlphaFoldDB" id="A0A926DBV4"/>
<dbReference type="SUPFAM" id="SSF53223">
    <property type="entry name" value="Aminoacid dehydrogenase-like, N-terminal domain"/>
    <property type="match status" value="1"/>
</dbReference>
<reference evidence="7" key="1">
    <citation type="submission" date="2020-08" db="EMBL/GenBank/DDBJ databases">
        <title>Genome public.</title>
        <authorList>
            <person name="Liu C."/>
            <person name="Sun Q."/>
        </authorList>
    </citation>
    <scope>NUCLEOTIDE SEQUENCE</scope>
    <source>
        <strain evidence="7">BX7</strain>
    </source>
</reference>
<proteinExistence type="predicted"/>
<dbReference type="PANTHER" id="PTHR21089">
    <property type="entry name" value="SHIKIMATE DEHYDROGENASE"/>
    <property type="match status" value="1"/>
</dbReference>
<evidence type="ECO:0000256" key="4">
    <source>
        <dbReference type="ARBA" id="ARBA00049442"/>
    </source>
</evidence>
<organism evidence="7 8">
    <name type="scientific">Feifania hominis</name>
    <dbReference type="NCBI Taxonomy" id="2763660"/>
    <lineage>
        <taxon>Bacteria</taxon>
        <taxon>Bacillati</taxon>
        <taxon>Bacillota</taxon>
        <taxon>Clostridia</taxon>
        <taxon>Eubacteriales</taxon>
        <taxon>Feifaniaceae</taxon>
        <taxon>Feifania</taxon>
    </lineage>
</organism>
<comment type="caution">
    <text evidence="7">The sequence shown here is derived from an EMBL/GenBank/DDBJ whole genome shotgun (WGS) entry which is preliminary data.</text>
</comment>
<protein>
    <recommendedName>
        <fullName evidence="2">shikimate dehydrogenase (NADP(+))</fullName>
        <ecNumber evidence="2">1.1.1.25</ecNumber>
    </recommendedName>
</protein>
<dbReference type="SUPFAM" id="SSF51735">
    <property type="entry name" value="NAD(P)-binding Rossmann-fold domains"/>
    <property type="match status" value="1"/>
</dbReference>
<dbReference type="InterPro" id="IPR006151">
    <property type="entry name" value="Shikm_DH/Glu-tRNA_Rdtase"/>
</dbReference>
<dbReference type="InterPro" id="IPR022893">
    <property type="entry name" value="Shikimate_DH_fam"/>
</dbReference>
<dbReference type="RefSeq" id="WP_249299052.1">
    <property type="nucleotide sequence ID" value="NZ_JACRSP010000001.1"/>
</dbReference>
<dbReference type="GO" id="GO:0009073">
    <property type="term" value="P:aromatic amino acid family biosynthetic process"/>
    <property type="evidence" value="ECO:0007669"/>
    <property type="project" value="UniProtKB-KW"/>
</dbReference>
<dbReference type="GO" id="GO:0004764">
    <property type="term" value="F:shikimate 3-dehydrogenase (NADP+) activity"/>
    <property type="evidence" value="ECO:0007669"/>
    <property type="project" value="UniProtKB-EC"/>
</dbReference>
<comment type="pathway">
    <text evidence="1">Metabolic intermediate biosynthesis; chorismate biosynthesis; chorismate from D-erythrose 4-phosphate and phosphoenolpyruvate: step 4/7.</text>
</comment>
<dbReference type="Pfam" id="PF01488">
    <property type="entry name" value="Shikimate_DH"/>
    <property type="match status" value="1"/>
</dbReference>
<evidence type="ECO:0000256" key="1">
    <source>
        <dbReference type="ARBA" id="ARBA00004871"/>
    </source>
</evidence>
<accession>A0A926DBV4</accession>
<evidence type="ECO:0000256" key="3">
    <source>
        <dbReference type="ARBA" id="ARBA00023141"/>
    </source>
</evidence>
<comment type="catalytic activity">
    <reaction evidence="4">
        <text>shikimate + NADP(+) = 3-dehydroshikimate + NADPH + H(+)</text>
        <dbReference type="Rhea" id="RHEA:17737"/>
        <dbReference type="ChEBI" id="CHEBI:15378"/>
        <dbReference type="ChEBI" id="CHEBI:16630"/>
        <dbReference type="ChEBI" id="CHEBI:36208"/>
        <dbReference type="ChEBI" id="CHEBI:57783"/>
        <dbReference type="ChEBI" id="CHEBI:58349"/>
        <dbReference type="EC" id="1.1.1.25"/>
    </reaction>
</comment>
<feature type="domain" description="Quinate/shikimate 5-dehydrogenase/glutamyl-tRNA reductase" evidence="5">
    <location>
        <begin position="125"/>
        <end position="204"/>
    </location>
</feature>
<dbReference type="Gene3D" id="3.40.50.10860">
    <property type="entry name" value="Leucine Dehydrogenase, chain A, domain 1"/>
    <property type="match status" value="1"/>
</dbReference>